<protein>
    <submittedName>
        <fullName evidence="1">Uncharacterized protein</fullName>
    </submittedName>
</protein>
<proteinExistence type="predicted"/>
<evidence type="ECO:0000313" key="1">
    <source>
        <dbReference type="EMBL" id="JAD38256.1"/>
    </source>
</evidence>
<reference evidence="1" key="2">
    <citation type="journal article" date="2015" name="Data Brief">
        <title>Shoot transcriptome of the giant reed, Arundo donax.</title>
        <authorList>
            <person name="Barrero R.A."/>
            <person name="Guerrero F.D."/>
            <person name="Moolhuijzen P."/>
            <person name="Goolsby J.A."/>
            <person name="Tidwell J."/>
            <person name="Bellgard S.E."/>
            <person name="Bellgard M.I."/>
        </authorList>
    </citation>
    <scope>NUCLEOTIDE SEQUENCE</scope>
    <source>
        <tissue evidence="1">Shoot tissue taken approximately 20 cm above the soil surface</tissue>
    </source>
</reference>
<accession>A0A0A8ZHG3</accession>
<reference evidence="1" key="1">
    <citation type="submission" date="2014-09" db="EMBL/GenBank/DDBJ databases">
        <authorList>
            <person name="Magalhaes I.L.F."/>
            <person name="Oliveira U."/>
            <person name="Santos F.R."/>
            <person name="Vidigal T.H.D.A."/>
            <person name="Brescovit A.D."/>
            <person name="Santos A.J."/>
        </authorList>
    </citation>
    <scope>NUCLEOTIDE SEQUENCE</scope>
    <source>
        <tissue evidence="1">Shoot tissue taken approximately 20 cm above the soil surface</tissue>
    </source>
</reference>
<dbReference type="EMBL" id="GBRH01259639">
    <property type="protein sequence ID" value="JAD38256.1"/>
    <property type="molecule type" value="Transcribed_RNA"/>
</dbReference>
<name>A0A0A8ZHG3_ARUDO</name>
<dbReference type="AlphaFoldDB" id="A0A0A8ZHG3"/>
<organism evidence="1">
    <name type="scientific">Arundo donax</name>
    <name type="common">Giant reed</name>
    <name type="synonym">Donax arundinaceus</name>
    <dbReference type="NCBI Taxonomy" id="35708"/>
    <lineage>
        <taxon>Eukaryota</taxon>
        <taxon>Viridiplantae</taxon>
        <taxon>Streptophyta</taxon>
        <taxon>Embryophyta</taxon>
        <taxon>Tracheophyta</taxon>
        <taxon>Spermatophyta</taxon>
        <taxon>Magnoliopsida</taxon>
        <taxon>Liliopsida</taxon>
        <taxon>Poales</taxon>
        <taxon>Poaceae</taxon>
        <taxon>PACMAD clade</taxon>
        <taxon>Arundinoideae</taxon>
        <taxon>Arundineae</taxon>
        <taxon>Arundo</taxon>
    </lineage>
</organism>
<sequence length="78" mass="9017">MSMQELPQNSTISDLLKRASRYDIQLRLRLNCNVVYDLNQELKMGDVLELILSAPCKSGGYTREFHQMFDHRLAVSQS</sequence>